<dbReference type="AlphaFoldDB" id="A0A0E9UQK4"/>
<organism evidence="1">
    <name type="scientific">Anguilla anguilla</name>
    <name type="common">European freshwater eel</name>
    <name type="synonym">Muraena anguilla</name>
    <dbReference type="NCBI Taxonomy" id="7936"/>
    <lineage>
        <taxon>Eukaryota</taxon>
        <taxon>Metazoa</taxon>
        <taxon>Chordata</taxon>
        <taxon>Craniata</taxon>
        <taxon>Vertebrata</taxon>
        <taxon>Euteleostomi</taxon>
        <taxon>Actinopterygii</taxon>
        <taxon>Neopterygii</taxon>
        <taxon>Teleostei</taxon>
        <taxon>Anguilliformes</taxon>
        <taxon>Anguillidae</taxon>
        <taxon>Anguilla</taxon>
    </lineage>
</organism>
<sequence>MSNPRFIPNMAFLRRSRQKLSMERRRPVYFLLHSA</sequence>
<evidence type="ECO:0000313" key="1">
    <source>
        <dbReference type="EMBL" id="JAH67485.1"/>
    </source>
</evidence>
<name>A0A0E9UQK4_ANGAN</name>
<accession>A0A0E9UQK4</accession>
<protein>
    <submittedName>
        <fullName evidence="1">Uncharacterized protein</fullName>
    </submittedName>
</protein>
<dbReference type="EMBL" id="GBXM01041092">
    <property type="protein sequence ID" value="JAH67485.1"/>
    <property type="molecule type" value="Transcribed_RNA"/>
</dbReference>
<proteinExistence type="predicted"/>
<reference evidence="1" key="2">
    <citation type="journal article" date="2015" name="Fish Shellfish Immunol.">
        <title>Early steps in the European eel (Anguilla anguilla)-Vibrio vulnificus interaction in the gills: Role of the RtxA13 toxin.</title>
        <authorList>
            <person name="Callol A."/>
            <person name="Pajuelo D."/>
            <person name="Ebbesson L."/>
            <person name="Teles M."/>
            <person name="MacKenzie S."/>
            <person name="Amaro C."/>
        </authorList>
    </citation>
    <scope>NUCLEOTIDE SEQUENCE</scope>
</reference>
<reference evidence="1" key="1">
    <citation type="submission" date="2014-11" db="EMBL/GenBank/DDBJ databases">
        <authorList>
            <person name="Amaro Gonzalez C."/>
        </authorList>
    </citation>
    <scope>NUCLEOTIDE SEQUENCE</scope>
</reference>